<evidence type="ECO:0000313" key="3">
    <source>
        <dbReference type="Proteomes" id="UP001331761"/>
    </source>
</evidence>
<dbReference type="PANTHER" id="PTHR38613:SF1">
    <property type="entry name" value="PROTEIN CBG11062"/>
    <property type="match status" value="1"/>
</dbReference>
<gene>
    <name evidence="2" type="ORF">GCK32_007471</name>
</gene>
<keyword evidence="3" id="KW-1185">Reference proteome</keyword>
<feature type="compositionally biased region" description="Acidic residues" evidence="1">
    <location>
        <begin position="177"/>
        <end position="194"/>
    </location>
</feature>
<feature type="compositionally biased region" description="Low complexity" evidence="1">
    <location>
        <begin position="276"/>
        <end position="285"/>
    </location>
</feature>
<dbReference type="EMBL" id="WIXE01022564">
    <property type="protein sequence ID" value="KAK5967368.1"/>
    <property type="molecule type" value="Genomic_DNA"/>
</dbReference>
<evidence type="ECO:0000313" key="2">
    <source>
        <dbReference type="EMBL" id="KAK5967368.1"/>
    </source>
</evidence>
<feature type="region of interest" description="Disordered" evidence="1">
    <location>
        <begin position="154"/>
        <end position="205"/>
    </location>
</feature>
<protein>
    <submittedName>
        <fullName evidence="2">Uncharacterized protein</fullName>
    </submittedName>
</protein>
<accession>A0AAN8IF51</accession>
<organism evidence="2 3">
    <name type="scientific">Trichostrongylus colubriformis</name>
    <name type="common">Black scour worm</name>
    <dbReference type="NCBI Taxonomy" id="6319"/>
    <lineage>
        <taxon>Eukaryota</taxon>
        <taxon>Metazoa</taxon>
        <taxon>Ecdysozoa</taxon>
        <taxon>Nematoda</taxon>
        <taxon>Chromadorea</taxon>
        <taxon>Rhabditida</taxon>
        <taxon>Rhabditina</taxon>
        <taxon>Rhabditomorpha</taxon>
        <taxon>Strongyloidea</taxon>
        <taxon>Trichostrongylidae</taxon>
        <taxon>Trichostrongylus</taxon>
    </lineage>
</organism>
<comment type="caution">
    <text evidence="2">The sequence shown here is derived from an EMBL/GenBank/DDBJ whole genome shotgun (WGS) entry which is preliminary data.</text>
</comment>
<name>A0AAN8IF51_TRICO</name>
<feature type="compositionally biased region" description="Basic and acidic residues" evidence="1">
    <location>
        <begin position="157"/>
        <end position="176"/>
    </location>
</feature>
<evidence type="ECO:0000256" key="1">
    <source>
        <dbReference type="SAM" id="MobiDB-lite"/>
    </source>
</evidence>
<dbReference type="AlphaFoldDB" id="A0AAN8IF51"/>
<proteinExistence type="predicted"/>
<sequence>MGWFVDRVASMVRPLKEEKKTESEETALPPAGSLDSCAIVALCFRRASVRLHAKRFSKEFERDRELFLLFKSRVRRFIIPLERSEAFRRAPEADPRVTSRPRRKSDNCEHFRSSVSQLMFRVSSLFLLISLVGADLVDVACERNPSLAYCKSRTVRRKEPEPPQDPFEEKFEASDKEVDDDKEEDISLELEEETTTYRPRRSTTPVPLPRQNLLYTIFPTLQKENDWRRWAQLFLPSTCPMNLIFCQEFSEKCGVPNVNLFPSRRSSSRDEGRPKGYGQKQQNGQLGLGRSFAFGLGAIPGFEVTSAQGTDIGNGNLPFLNQIGGIMLNHGTEIGALGQKTGRGPARSLNALTHGYPSFGLGGEPNNGDKKLSQEVLNSFGIPNIPALNKVLGKLGGNRPKNAIRGYEPGYGAVNPNAPLAIGKTDRDAINLPAGFGDIETLKGGGFGFGK</sequence>
<dbReference type="Proteomes" id="UP001331761">
    <property type="component" value="Unassembled WGS sequence"/>
</dbReference>
<reference evidence="2 3" key="1">
    <citation type="submission" date="2019-10" db="EMBL/GenBank/DDBJ databases">
        <title>Assembly and Annotation for the nematode Trichostrongylus colubriformis.</title>
        <authorList>
            <person name="Martin J."/>
        </authorList>
    </citation>
    <scope>NUCLEOTIDE SEQUENCE [LARGE SCALE GENOMIC DNA]</scope>
    <source>
        <strain evidence="2">G859</strain>
        <tissue evidence="2">Whole worm</tissue>
    </source>
</reference>
<dbReference type="PANTHER" id="PTHR38613">
    <property type="entry name" value="PROTEIN CBG03211-RELATED"/>
    <property type="match status" value="1"/>
</dbReference>
<feature type="region of interest" description="Disordered" evidence="1">
    <location>
        <begin position="260"/>
        <end position="285"/>
    </location>
</feature>